<name>A0AAN6GBY0_9BASI</name>
<sequence>MSPKQPEQPAAAAGSRRAVFDPGFDGAAHSVPTGSAAYGDSKTEYRLSDEQEAIAVRIKGLREGNEPLKLTPVRAHYLKKALIRLQVENEMRSLSKRDALATFGPPFRPSAQARSTDLPFLRFMFQHFVLTFPFLRSAPPNFFADKVQVFVDRFLEKNISSTDDREEITKRRQITSKFERYVVLLMTAAIRCKDNLEEIVRISEADSAKLSATQQRVRAAVKGELNDTFEVNIVGVRTITTKGRLRNRYHEEFIIRTRRQGQPEVHVSRRYGDFNRLADTLRIDFPDEEIRPPPNKDRSYRHVGDETPSKPPADGTKFGWEEPAEEEHEEVMDDHGALEPPSSHGGQRRTRKVSLIGSSSRTATHPSQMSTVQLAREKNRLTLRAYLRSLLAVPAVADSEALQDFLLGEPITLNREEVEDAARRERLDEVREEEQQRFADESARRAKELQTHLKAFKEDLVRRDGLSRVFGTLKNTARIEELPANYQALIGWARISLASTLFHIFMGSDSSSDIFAQLKRMHGLMPYFVLRGILRVSNPVSMIRGVLDLFLAQPFGQKSLLQRMFSVGLQDDVRELTEICTAVANKVEDAELCEKVRAFVYAPPETQSALRQEASEEHLDLMTVILRSPELCTHVRLDKFQVNRAVRSSRAYEKYKEYRRNLGADEEDEGPEDDDAWLYEDLHVYLRMTQRLRDKEQMISLIFEGATADLLKDIVTIFYSPLAQVYKAANIADSLYDLQMFITDLIKTVEANEELSYSDPQRTVQVFIDLVQRHEGKFYNFVHQMHSKGSGLFDGLMHWTELFINFVRGGDAASSASGSKKGSGIGEVDLEICLPAGGAARRRAMVEIDALVVYAYQVKLAREAKLRRRIADREVHGAANALSQAASAQRRQEDDAAFVGQVVQNLGMGEMFTGDIADAEAEEDDEDGDDDDGEFEDAAGGGGVAEDEGLLDEEEERNLDEGAKEALRAQRRAERKDEEAIRARMPSMRREQSARALRESARRTSEDSLEEEEAADGKGKRGEDGDGDAPPISPGWRPPPSRQNSLAAALAKNNKDLPAIPAEVAREEEGEVSGAVRRSVRRKKKAAMPHLSVIPEMVPLFVEMVRPALRPARTASASTTTSLNDPYLHSQQDGSGSGRPERLVTTTGGGGQQHEMVASPVDQQQQSQPQQQPPGRTGWFW</sequence>
<feature type="compositionally biased region" description="Acidic residues" evidence="1">
    <location>
        <begin position="322"/>
        <end position="332"/>
    </location>
</feature>
<feature type="compositionally biased region" description="Polar residues" evidence="1">
    <location>
        <begin position="356"/>
        <end position="371"/>
    </location>
</feature>
<comment type="caution">
    <text evidence="3">The sequence shown here is derived from an EMBL/GenBank/DDBJ whole genome shotgun (WGS) entry which is preliminary data.</text>
</comment>
<dbReference type="CDD" id="cd06869">
    <property type="entry name" value="PX_UP2_fungi"/>
    <property type="match status" value="1"/>
</dbReference>
<feature type="compositionally biased region" description="Basic residues" evidence="1">
    <location>
        <begin position="1078"/>
        <end position="1087"/>
    </location>
</feature>
<dbReference type="InterPro" id="IPR024554">
    <property type="entry name" value="LEC1-like_C"/>
</dbReference>
<feature type="compositionally biased region" description="Pro residues" evidence="1">
    <location>
        <begin position="1031"/>
        <end position="1041"/>
    </location>
</feature>
<feature type="compositionally biased region" description="Acidic residues" evidence="1">
    <location>
        <begin position="945"/>
        <end position="958"/>
    </location>
</feature>
<dbReference type="Pfam" id="PF12825">
    <property type="entry name" value="DUF3818"/>
    <property type="match status" value="1"/>
</dbReference>
<dbReference type="Gene3D" id="3.30.1520.10">
    <property type="entry name" value="Phox-like domain"/>
    <property type="match status" value="1"/>
</dbReference>
<dbReference type="Pfam" id="PF12828">
    <property type="entry name" value="PXB"/>
    <property type="match status" value="1"/>
</dbReference>
<dbReference type="PANTHER" id="PTHR47185">
    <property type="entry name" value="PX DOMAIN-CONTAINING PROTEIN YPR097W"/>
    <property type="match status" value="1"/>
</dbReference>
<dbReference type="EMBL" id="JAPDMQ010000269">
    <property type="protein sequence ID" value="KAK0528581.1"/>
    <property type="molecule type" value="Genomic_DNA"/>
</dbReference>
<evidence type="ECO:0000256" key="1">
    <source>
        <dbReference type="SAM" id="MobiDB-lite"/>
    </source>
</evidence>
<dbReference type="SMART" id="SM00312">
    <property type="entry name" value="PX"/>
    <property type="match status" value="1"/>
</dbReference>
<dbReference type="Pfam" id="PF00787">
    <property type="entry name" value="PX"/>
    <property type="match status" value="1"/>
</dbReference>
<feature type="compositionally biased region" description="Low complexity" evidence="1">
    <location>
        <begin position="1163"/>
        <end position="1174"/>
    </location>
</feature>
<dbReference type="InterPro" id="IPR001683">
    <property type="entry name" value="PX_dom"/>
</dbReference>
<dbReference type="Proteomes" id="UP001176521">
    <property type="component" value="Unassembled WGS sequence"/>
</dbReference>
<dbReference type="InterPro" id="IPR047168">
    <property type="entry name" value="LEC1-like"/>
</dbReference>
<feature type="domain" description="PX" evidence="2">
    <location>
        <begin position="231"/>
        <end position="413"/>
    </location>
</feature>
<evidence type="ECO:0000259" key="2">
    <source>
        <dbReference type="PROSITE" id="PS50195"/>
    </source>
</evidence>
<gene>
    <name evidence="3" type="ORF">OC842_004504</name>
</gene>
<dbReference type="PANTHER" id="PTHR47185:SF1">
    <property type="entry name" value="PX DOMAIN-CONTAINING PROTEIN YPR097W"/>
    <property type="match status" value="1"/>
</dbReference>
<dbReference type="PROSITE" id="PS50195">
    <property type="entry name" value="PX"/>
    <property type="match status" value="1"/>
</dbReference>
<dbReference type="GO" id="GO:0035091">
    <property type="term" value="F:phosphatidylinositol binding"/>
    <property type="evidence" value="ECO:0007669"/>
    <property type="project" value="InterPro"/>
</dbReference>
<feature type="compositionally biased region" description="Basic and acidic residues" evidence="1">
    <location>
        <begin position="1015"/>
        <end position="1024"/>
    </location>
</feature>
<feature type="compositionally biased region" description="Basic and acidic residues" evidence="1">
    <location>
        <begin position="959"/>
        <end position="1006"/>
    </location>
</feature>
<proteinExistence type="predicted"/>
<feature type="compositionally biased region" description="Acidic residues" evidence="1">
    <location>
        <begin position="921"/>
        <end position="937"/>
    </location>
</feature>
<dbReference type="InterPro" id="IPR024555">
    <property type="entry name" value="PX-associated"/>
</dbReference>
<feature type="compositionally biased region" description="Basic and acidic residues" evidence="1">
    <location>
        <begin position="285"/>
        <end position="308"/>
    </location>
</feature>
<keyword evidence="4" id="KW-1185">Reference proteome</keyword>
<reference evidence="3" key="1">
    <citation type="journal article" date="2023" name="PhytoFront">
        <title>Draft Genome Resources of Seven Strains of Tilletia horrida, Causal Agent of Kernel Smut of Rice.</title>
        <authorList>
            <person name="Khanal S."/>
            <person name="Antony Babu S."/>
            <person name="Zhou X.G."/>
        </authorList>
    </citation>
    <scope>NUCLEOTIDE SEQUENCE</scope>
    <source>
        <strain evidence="3">TX3</strain>
    </source>
</reference>
<dbReference type="SUPFAM" id="SSF64268">
    <property type="entry name" value="PX domain"/>
    <property type="match status" value="1"/>
</dbReference>
<dbReference type="AlphaFoldDB" id="A0AAN6GBY0"/>
<dbReference type="InterPro" id="IPR036871">
    <property type="entry name" value="PX_dom_sf"/>
</dbReference>
<organism evidence="3 4">
    <name type="scientific">Tilletia horrida</name>
    <dbReference type="NCBI Taxonomy" id="155126"/>
    <lineage>
        <taxon>Eukaryota</taxon>
        <taxon>Fungi</taxon>
        <taxon>Dikarya</taxon>
        <taxon>Basidiomycota</taxon>
        <taxon>Ustilaginomycotina</taxon>
        <taxon>Exobasidiomycetes</taxon>
        <taxon>Tilletiales</taxon>
        <taxon>Tilletiaceae</taxon>
        <taxon>Tilletia</taxon>
    </lineage>
</organism>
<feature type="compositionally biased region" description="Low complexity" evidence="1">
    <location>
        <begin position="1111"/>
        <end position="1123"/>
    </location>
</feature>
<feature type="region of interest" description="Disordered" evidence="1">
    <location>
        <begin position="1111"/>
        <end position="1181"/>
    </location>
</feature>
<evidence type="ECO:0000313" key="3">
    <source>
        <dbReference type="EMBL" id="KAK0528581.1"/>
    </source>
</evidence>
<accession>A0AAN6GBY0</accession>
<feature type="region of interest" description="Disordered" evidence="1">
    <location>
        <begin position="285"/>
        <end position="371"/>
    </location>
</feature>
<feature type="region of interest" description="Disordered" evidence="1">
    <location>
        <begin position="1"/>
        <end position="38"/>
    </location>
</feature>
<protein>
    <recommendedName>
        <fullName evidence="2">PX domain-containing protein</fullName>
    </recommendedName>
</protein>
<evidence type="ECO:0000313" key="4">
    <source>
        <dbReference type="Proteomes" id="UP001176521"/>
    </source>
</evidence>
<feature type="region of interest" description="Disordered" evidence="1">
    <location>
        <begin position="921"/>
        <end position="1087"/>
    </location>
</feature>